<organism evidence="2 3">
    <name type="scientific">Heliorestis acidaminivorans</name>
    <dbReference type="NCBI Taxonomy" id="553427"/>
    <lineage>
        <taxon>Bacteria</taxon>
        <taxon>Bacillati</taxon>
        <taxon>Bacillota</taxon>
        <taxon>Clostridia</taxon>
        <taxon>Eubacteriales</taxon>
        <taxon>Heliobacteriaceae</taxon>
        <taxon>Heliorestis</taxon>
    </lineage>
</organism>
<dbReference type="SUPFAM" id="SSF82549">
    <property type="entry name" value="DAK1/DegV-like"/>
    <property type="match status" value="1"/>
</dbReference>
<gene>
    <name evidence="2" type="ORF">F9B85_00030</name>
</gene>
<comment type="caution">
    <text evidence="2">The sequence shown here is derived from an EMBL/GenBank/DDBJ whole genome shotgun (WGS) entry which is preliminary data.</text>
</comment>
<dbReference type="Pfam" id="PF02645">
    <property type="entry name" value="DegV"/>
    <property type="match status" value="1"/>
</dbReference>
<keyword evidence="3" id="KW-1185">Reference proteome</keyword>
<dbReference type="EMBL" id="WBXO01000001">
    <property type="protein sequence ID" value="KAB2954130.1"/>
    <property type="molecule type" value="Genomic_DNA"/>
</dbReference>
<dbReference type="Gene3D" id="3.30.1180.10">
    <property type="match status" value="1"/>
</dbReference>
<dbReference type="AlphaFoldDB" id="A0A6I0F322"/>
<dbReference type="NCBIfam" id="TIGR00762">
    <property type="entry name" value="DegV"/>
    <property type="match status" value="1"/>
</dbReference>
<protein>
    <submittedName>
        <fullName evidence="2">DegV family protein</fullName>
    </submittedName>
</protein>
<name>A0A6I0F322_9FIRM</name>
<keyword evidence="1" id="KW-0446">Lipid-binding</keyword>
<sequence>MVRKAMLGHQGVKRLLSTIHLVTDSTAYLTEEAMASLQVHVVSLSVVYDNESYLDTQKDHYEFAEYLRHANPIPTTSQPTLTEFQDLYDRLTIDGSTVLSIHISSGLSGTYQVASMAAQSLKDRSIHVIDSWSTVGGLQIQVEYLRQLIDAGLPVEEVVSKALEMREKHKLLLLLDSLEFLHRGGRIGKAQSLFGSLLSIKPVLWLHNQGKVEVYDKIRTRRKAYGKIAEYVKENWELMGPLRIALSHIKAEAEVKEMQAMIQNAIPAASPTIHSAGSVIAVHTGPGSIAVSFQPLEV</sequence>
<dbReference type="Gene3D" id="3.40.50.10170">
    <property type="match status" value="1"/>
</dbReference>
<dbReference type="OrthoDB" id="9780216at2"/>
<dbReference type="PANTHER" id="PTHR33434">
    <property type="entry name" value="DEGV DOMAIN-CONTAINING PROTEIN DR_1986-RELATED"/>
    <property type="match status" value="1"/>
</dbReference>
<proteinExistence type="predicted"/>
<reference evidence="2 3" key="1">
    <citation type="submission" date="2019-10" db="EMBL/GenBank/DDBJ databases">
        <title>Whole-genome sequence of the extremophile Heliorestis acidaminivorans DSM 24790.</title>
        <authorList>
            <person name="Kyndt J.A."/>
            <person name="Meyer T.E."/>
        </authorList>
    </citation>
    <scope>NUCLEOTIDE SEQUENCE [LARGE SCALE GENOMIC DNA]</scope>
    <source>
        <strain evidence="2 3">DSM 24790</strain>
    </source>
</reference>
<dbReference type="InterPro" id="IPR003797">
    <property type="entry name" value="DegV"/>
</dbReference>
<dbReference type="InterPro" id="IPR043168">
    <property type="entry name" value="DegV_C"/>
</dbReference>
<evidence type="ECO:0000313" key="3">
    <source>
        <dbReference type="Proteomes" id="UP000468766"/>
    </source>
</evidence>
<dbReference type="InterPro" id="IPR050270">
    <property type="entry name" value="DegV_domain_contain"/>
</dbReference>
<dbReference type="PROSITE" id="PS51482">
    <property type="entry name" value="DEGV"/>
    <property type="match status" value="1"/>
</dbReference>
<dbReference type="PANTHER" id="PTHR33434:SF2">
    <property type="entry name" value="FATTY ACID-BINDING PROTEIN TM_1468"/>
    <property type="match status" value="1"/>
</dbReference>
<accession>A0A6I0F322</accession>
<evidence type="ECO:0000313" key="2">
    <source>
        <dbReference type="EMBL" id="KAB2954130.1"/>
    </source>
</evidence>
<dbReference type="Proteomes" id="UP000468766">
    <property type="component" value="Unassembled WGS sequence"/>
</dbReference>
<evidence type="ECO:0000256" key="1">
    <source>
        <dbReference type="ARBA" id="ARBA00023121"/>
    </source>
</evidence>
<dbReference type="GO" id="GO:0008289">
    <property type="term" value="F:lipid binding"/>
    <property type="evidence" value="ECO:0007669"/>
    <property type="project" value="UniProtKB-KW"/>
</dbReference>